<feature type="compositionally biased region" description="Basic and acidic residues" evidence="1">
    <location>
        <begin position="1"/>
        <end position="22"/>
    </location>
</feature>
<dbReference type="KEGG" id="tfa:BW733_05035"/>
<organism evidence="2 3">
    <name type="scientific">Tessaracoccus flavescens</name>
    <dbReference type="NCBI Taxonomy" id="399497"/>
    <lineage>
        <taxon>Bacteria</taxon>
        <taxon>Bacillati</taxon>
        <taxon>Actinomycetota</taxon>
        <taxon>Actinomycetes</taxon>
        <taxon>Propionibacteriales</taxon>
        <taxon>Propionibacteriaceae</taxon>
        <taxon>Tessaracoccus</taxon>
    </lineage>
</organism>
<evidence type="ECO:0000313" key="2">
    <source>
        <dbReference type="EMBL" id="AQP50293.1"/>
    </source>
</evidence>
<evidence type="ECO:0000313" key="3">
    <source>
        <dbReference type="Proteomes" id="UP000188235"/>
    </source>
</evidence>
<sequence>MRPRDDDARPHTYGRADQREPDADTLSYAYADAAGDDSERPCHQRGPGAFGLAEPRRSESGRQPDSDAVARGSQRTGLDTTDLRVGRVAGHRVGGLVRRPGGRPRRRSRELPHLRRRGDERPRRGRLHHHQRQRDERSPVRVRAR</sequence>
<feature type="compositionally biased region" description="Basic and acidic residues" evidence="1">
    <location>
        <begin position="109"/>
        <end position="122"/>
    </location>
</feature>
<evidence type="ECO:0000256" key="1">
    <source>
        <dbReference type="SAM" id="MobiDB-lite"/>
    </source>
</evidence>
<dbReference type="STRING" id="399497.BW733_05035"/>
<protein>
    <submittedName>
        <fullName evidence="2">Uncharacterized protein</fullName>
    </submittedName>
</protein>
<proteinExistence type="predicted"/>
<feature type="compositionally biased region" description="Basic and acidic residues" evidence="1">
    <location>
        <begin position="54"/>
        <end position="65"/>
    </location>
</feature>
<feature type="region of interest" description="Disordered" evidence="1">
    <location>
        <begin position="1"/>
        <end position="145"/>
    </location>
</feature>
<accession>A0A1Q2CW00</accession>
<dbReference type="EMBL" id="CP019607">
    <property type="protein sequence ID" value="AQP50293.1"/>
    <property type="molecule type" value="Genomic_DNA"/>
</dbReference>
<dbReference type="Proteomes" id="UP000188235">
    <property type="component" value="Chromosome"/>
</dbReference>
<keyword evidence="3" id="KW-1185">Reference proteome</keyword>
<dbReference type="RefSeq" id="WP_161490138.1">
    <property type="nucleotide sequence ID" value="NZ_CP019607.1"/>
</dbReference>
<reference evidence="2 3" key="1">
    <citation type="journal article" date="2008" name="Int. J. Syst. Evol. Microbiol.">
        <title>Tessaracoccus flavescens sp. nov., isolated from marine sediment.</title>
        <authorList>
            <person name="Lee D.W."/>
            <person name="Lee S.D."/>
        </authorList>
    </citation>
    <scope>NUCLEOTIDE SEQUENCE [LARGE SCALE GENOMIC DNA]</scope>
    <source>
        <strain evidence="2 3">SST-39T</strain>
    </source>
</reference>
<gene>
    <name evidence="2" type="ORF">BW733_05035</name>
</gene>
<name>A0A1Q2CW00_9ACTN</name>
<feature type="compositionally biased region" description="Basic residues" evidence="1">
    <location>
        <begin position="123"/>
        <end position="132"/>
    </location>
</feature>
<dbReference type="AlphaFoldDB" id="A0A1Q2CW00"/>